<gene>
    <name evidence="2" type="primary">Lyrm2</name>
</gene>
<dbReference type="GeneID" id="105741764"/>
<reference evidence="2" key="1">
    <citation type="submission" date="2025-08" db="UniProtKB">
        <authorList>
            <consortium name="RefSeq"/>
        </authorList>
    </citation>
    <scope>IDENTIFICATION</scope>
</reference>
<organism evidence="1 2">
    <name type="scientific">Octodon degus</name>
    <name type="common">Degu</name>
    <name type="synonym">Sciurus degus</name>
    <dbReference type="NCBI Taxonomy" id="10160"/>
    <lineage>
        <taxon>Eukaryota</taxon>
        <taxon>Metazoa</taxon>
        <taxon>Chordata</taxon>
        <taxon>Craniata</taxon>
        <taxon>Vertebrata</taxon>
        <taxon>Euteleostomi</taxon>
        <taxon>Mammalia</taxon>
        <taxon>Eutheria</taxon>
        <taxon>Euarchontoglires</taxon>
        <taxon>Glires</taxon>
        <taxon>Rodentia</taxon>
        <taxon>Hystricomorpha</taxon>
        <taxon>Octodontidae</taxon>
        <taxon>Octodon</taxon>
    </lineage>
</organism>
<accession>A0A6P6E5R2</accession>
<keyword evidence="1" id="KW-1185">Reference proteome</keyword>
<dbReference type="Proteomes" id="UP000515203">
    <property type="component" value="Unplaced"/>
</dbReference>
<evidence type="ECO:0000313" key="2">
    <source>
        <dbReference type="RefSeq" id="XP_023567699.1"/>
    </source>
</evidence>
<dbReference type="RefSeq" id="XP_023567699.1">
    <property type="nucleotide sequence ID" value="XM_023711931.1"/>
</dbReference>
<dbReference type="AlphaFoldDB" id="A0A6P6E5R2"/>
<dbReference type="InParanoid" id="A0A6P6E5R2"/>
<evidence type="ECO:0000313" key="1">
    <source>
        <dbReference type="Proteomes" id="UP000515203"/>
    </source>
</evidence>
<proteinExistence type="predicted"/>
<name>A0A6P6E5R2_OCTDE</name>
<sequence>MPSQWLPSPCGIHPKPTPHAHLVAEFCPVLRPRLKRNTYGRQRVLLQPLVCAALVRRHHFWVWCSDCGNYSHGEDAKHSQKMSGSVPTVPLGLGCTLQEPKDVQDTVPDLKKLGFYDDNSDTSIYMLS</sequence>
<dbReference type="CTD" id="57226"/>
<protein>
    <submittedName>
        <fullName evidence="2">LYR motif-containing protein 2 isoform X1</fullName>
    </submittedName>
</protein>